<comment type="caution">
    <text evidence="7">The sequence shown here is derived from an EMBL/GenBank/DDBJ whole genome shotgun (WGS) entry which is preliminary data.</text>
</comment>
<feature type="transmembrane region" description="Helical" evidence="6">
    <location>
        <begin position="136"/>
        <end position="158"/>
    </location>
</feature>
<feature type="transmembrane region" description="Helical" evidence="6">
    <location>
        <begin position="437"/>
        <end position="457"/>
    </location>
</feature>
<evidence type="ECO:0000256" key="6">
    <source>
        <dbReference type="SAM" id="Phobius"/>
    </source>
</evidence>
<feature type="transmembrane region" description="Helical" evidence="6">
    <location>
        <begin position="55"/>
        <end position="78"/>
    </location>
</feature>
<keyword evidence="2" id="KW-1003">Cell membrane</keyword>
<keyword evidence="5 6" id="KW-0472">Membrane</keyword>
<protein>
    <submittedName>
        <fullName evidence="7">Polysaccharide biosynthesis protein</fullName>
    </submittedName>
</protein>
<dbReference type="PANTHER" id="PTHR30250:SF11">
    <property type="entry name" value="O-ANTIGEN TRANSPORTER-RELATED"/>
    <property type="match status" value="1"/>
</dbReference>
<dbReference type="EMBL" id="AUZZ01003745">
    <property type="protein sequence ID" value="EQD56136.1"/>
    <property type="molecule type" value="Genomic_DNA"/>
</dbReference>
<evidence type="ECO:0000256" key="4">
    <source>
        <dbReference type="ARBA" id="ARBA00022989"/>
    </source>
</evidence>
<keyword evidence="3 6" id="KW-0812">Transmembrane</keyword>
<feature type="transmembrane region" description="Helical" evidence="6">
    <location>
        <begin position="31"/>
        <end position="49"/>
    </location>
</feature>
<feature type="transmembrane region" description="Helical" evidence="6">
    <location>
        <begin position="272"/>
        <end position="291"/>
    </location>
</feature>
<dbReference type="GO" id="GO:0005886">
    <property type="term" value="C:plasma membrane"/>
    <property type="evidence" value="ECO:0007669"/>
    <property type="project" value="UniProtKB-SubCell"/>
</dbReference>
<evidence type="ECO:0000256" key="2">
    <source>
        <dbReference type="ARBA" id="ARBA00022475"/>
    </source>
</evidence>
<proteinExistence type="predicted"/>
<accession>T1A676</accession>
<feature type="transmembrane region" description="Helical" evidence="6">
    <location>
        <begin position="406"/>
        <end position="425"/>
    </location>
</feature>
<dbReference type="InterPro" id="IPR050833">
    <property type="entry name" value="Poly_Biosynth_Transport"/>
</dbReference>
<reference evidence="7" key="2">
    <citation type="journal article" date="2014" name="ISME J.">
        <title>Microbial stratification in low pH oxic and suboxic macroscopic growths along an acid mine drainage.</title>
        <authorList>
            <person name="Mendez-Garcia C."/>
            <person name="Mesa V."/>
            <person name="Sprenger R.R."/>
            <person name="Richter M."/>
            <person name="Diez M.S."/>
            <person name="Solano J."/>
            <person name="Bargiela R."/>
            <person name="Golyshina O.V."/>
            <person name="Manteca A."/>
            <person name="Ramos J.L."/>
            <person name="Gallego J.R."/>
            <person name="Llorente I."/>
            <person name="Martins Dos Santos V.A."/>
            <person name="Jensen O.N."/>
            <person name="Pelaez A.I."/>
            <person name="Sanchez J."/>
            <person name="Ferrer M."/>
        </authorList>
    </citation>
    <scope>NUCLEOTIDE SEQUENCE</scope>
</reference>
<organism evidence="7">
    <name type="scientific">mine drainage metagenome</name>
    <dbReference type="NCBI Taxonomy" id="410659"/>
    <lineage>
        <taxon>unclassified sequences</taxon>
        <taxon>metagenomes</taxon>
        <taxon>ecological metagenomes</taxon>
    </lineage>
</organism>
<dbReference type="PANTHER" id="PTHR30250">
    <property type="entry name" value="PST FAMILY PREDICTED COLANIC ACID TRANSPORTER"/>
    <property type="match status" value="1"/>
</dbReference>
<dbReference type="AlphaFoldDB" id="T1A676"/>
<feature type="transmembrane region" description="Helical" evidence="6">
    <location>
        <begin position="463"/>
        <end position="484"/>
    </location>
</feature>
<evidence type="ECO:0000313" key="7">
    <source>
        <dbReference type="EMBL" id="EQD56136.1"/>
    </source>
</evidence>
<dbReference type="Pfam" id="PF13440">
    <property type="entry name" value="Polysacc_synt_3"/>
    <property type="match status" value="1"/>
</dbReference>
<evidence type="ECO:0000256" key="3">
    <source>
        <dbReference type="ARBA" id="ARBA00022692"/>
    </source>
</evidence>
<feature type="transmembrane region" description="Helical" evidence="6">
    <location>
        <begin position="165"/>
        <end position="186"/>
    </location>
</feature>
<name>T1A676_9ZZZZ</name>
<evidence type="ECO:0000256" key="5">
    <source>
        <dbReference type="ARBA" id="ARBA00023136"/>
    </source>
</evidence>
<feature type="transmembrane region" description="Helical" evidence="6">
    <location>
        <begin position="192"/>
        <end position="211"/>
    </location>
</feature>
<sequence length="521" mass="55882">MDEVQGGNPSEVEDLGIRTAKSSGMFISGKVVGAVFSLSMLIFLARVFGPEYFGFYTLVISFSTFLGMGGNFGIATALRKMLPENKDKGKAGEAIGTGYAISVGVSVLIVVMGILLSGIVARYAYNNLSLALPLEIASITVMLAVLVNMGISAVLALGRSRDSTYVVITYSFLELIMTVVFVELGYGVVGAIYGMAAGLLIGALLSLYYVLSEVGISAIRATKAMAKRLTGFSIPLVVSNVAQVGIVNFGILFMGVFVAAGMVGNFGTAFKLGRFVELLLTSSTFVLLPAFSKALSTGEMSKRMSSIYNNSIYYSALILAPIIAYLSATSIPLIRLLFSRAYPIAPMYFSFIAIGTAIGIIGSYAGTLIIGYGDTRRFMRYQIIGVIVELALVIGLTPFIGPYGVLIAMFAVAPILLDVLYSIALKGQFSLRIDYSRVSRVAIAAVLVGLIIFGISYVLRFRLLTILINLAVMTLIYPPLLVYIRGIDRRNLEFIGRVGKGSRLIGGIMHAIVSYTSMFMR</sequence>
<feature type="transmembrane region" description="Helical" evidence="6">
    <location>
        <begin position="99"/>
        <end position="124"/>
    </location>
</feature>
<evidence type="ECO:0000256" key="1">
    <source>
        <dbReference type="ARBA" id="ARBA00004651"/>
    </source>
</evidence>
<comment type="subcellular location">
    <subcellularLocation>
        <location evidence="1">Cell membrane</location>
        <topology evidence="1">Multi-pass membrane protein</topology>
    </subcellularLocation>
</comment>
<feature type="transmembrane region" description="Helical" evidence="6">
    <location>
        <begin position="232"/>
        <end position="260"/>
    </location>
</feature>
<reference evidence="7" key="1">
    <citation type="submission" date="2013-08" db="EMBL/GenBank/DDBJ databases">
        <authorList>
            <person name="Mendez C."/>
            <person name="Richter M."/>
            <person name="Ferrer M."/>
            <person name="Sanchez J."/>
        </authorList>
    </citation>
    <scope>NUCLEOTIDE SEQUENCE</scope>
</reference>
<keyword evidence="4 6" id="KW-1133">Transmembrane helix</keyword>
<feature type="transmembrane region" description="Helical" evidence="6">
    <location>
        <begin position="383"/>
        <end position="400"/>
    </location>
</feature>
<feature type="transmembrane region" description="Helical" evidence="6">
    <location>
        <begin position="347"/>
        <end position="371"/>
    </location>
</feature>
<feature type="transmembrane region" description="Helical" evidence="6">
    <location>
        <begin position="312"/>
        <end position="335"/>
    </location>
</feature>
<gene>
    <name evidence="7" type="ORF">B2A_05388</name>
</gene>